<name>A0A8H7P0P2_9APHY</name>
<reference evidence="1" key="2">
    <citation type="journal article" name="Front. Microbiol.">
        <title>Degradative Capacity of Two Strains of Rhodonia placenta: From Phenotype to Genotype.</title>
        <authorList>
            <person name="Kolle M."/>
            <person name="Horta M.A.C."/>
            <person name="Nowrousian M."/>
            <person name="Ohm R.A."/>
            <person name="Benz J.P."/>
            <person name="Pilgard A."/>
        </authorList>
    </citation>
    <scope>NUCLEOTIDE SEQUENCE</scope>
    <source>
        <strain evidence="1">FPRL280</strain>
    </source>
</reference>
<evidence type="ECO:0000313" key="1">
    <source>
        <dbReference type="EMBL" id="KAF9812633.1"/>
    </source>
</evidence>
<dbReference type="AlphaFoldDB" id="A0A8H7P0P2"/>
<proteinExistence type="predicted"/>
<accession>A0A8H7P0P2</accession>
<organism evidence="1 2">
    <name type="scientific">Rhodonia placenta</name>
    <dbReference type="NCBI Taxonomy" id="104341"/>
    <lineage>
        <taxon>Eukaryota</taxon>
        <taxon>Fungi</taxon>
        <taxon>Dikarya</taxon>
        <taxon>Basidiomycota</taxon>
        <taxon>Agaricomycotina</taxon>
        <taxon>Agaricomycetes</taxon>
        <taxon>Polyporales</taxon>
        <taxon>Adustoporiaceae</taxon>
        <taxon>Rhodonia</taxon>
    </lineage>
</organism>
<dbReference type="Proteomes" id="UP000639403">
    <property type="component" value="Unassembled WGS sequence"/>
</dbReference>
<reference evidence="1" key="1">
    <citation type="submission" date="2020-11" db="EMBL/GenBank/DDBJ databases">
        <authorList>
            <person name="Koelle M."/>
            <person name="Horta M.A.C."/>
            <person name="Nowrousian M."/>
            <person name="Ohm R.A."/>
            <person name="Benz P."/>
            <person name="Pilgard A."/>
        </authorList>
    </citation>
    <scope>NUCLEOTIDE SEQUENCE</scope>
    <source>
        <strain evidence="1">FPRL280</strain>
    </source>
</reference>
<gene>
    <name evidence="1" type="ORF">IEO21_06104</name>
</gene>
<comment type="caution">
    <text evidence="1">The sequence shown here is derived from an EMBL/GenBank/DDBJ whole genome shotgun (WGS) entry which is preliminary data.</text>
</comment>
<evidence type="ECO:0000313" key="2">
    <source>
        <dbReference type="Proteomes" id="UP000639403"/>
    </source>
</evidence>
<protein>
    <submittedName>
        <fullName evidence="1">Uncharacterized protein</fullName>
    </submittedName>
</protein>
<dbReference type="EMBL" id="JADOXO010000127">
    <property type="protein sequence ID" value="KAF9812633.1"/>
    <property type="molecule type" value="Genomic_DNA"/>
</dbReference>
<sequence>MAQSLRIDLLKWKATLFGVFKSSVQAHVGNRTQTYGRRKVKNTGTTTGDDWFVPSTGIANKRQVLYFSMVAYLNVC</sequence>